<protein>
    <submittedName>
        <fullName evidence="1">Uncharacterized protein</fullName>
    </submittedName>
</protein>
<sequence length="303" mass="35017">MDVFKLKVNDANSIAISRENFEHYTKQQPPWYQSLDERNESHLAVCPACDNTISIIGLHSSDTEVNEETGDIQPKDNRPPHGRHYLFKQLDNLGILDREAYENCPYSGKKKLSPGSKHSTKSPIPSKVLAIIETDFDRVLYLLTKSTGIQISHSKAKEMLTRYKQAEGWKYAGATVMNIPWIFGYFSRSTSLMYQSITNKSIREAIQAHYPNAQFAGKYFKLERAPKSQYIDPCFCFEKHNRKTVDEHLEESLDLVLSDDNGHEFYRETITFDPIHFVNLINSTKTTYRDKKLIELGKDFFTR</sequence>
<gene>
    <name evidence="1" type="ORF">MD535_22195</name>
</gene>
<dbReference type="Proteomes" id="UP001155587">
    <property type="component" value="Unassembled WGS sequence"/>
</dbReference>
<accession>A0A9X3CS72</accession>
<reference evidence="1" key="1">
    <citation type="submission" date="2022-02" db="EMBL/GenBank/DDBJ databases">
        <title>Vibrio sp. nov, a new bacterium isolated from seawater.</title>
        <authorList>
            <person name="Yuan Y."/>
        </authorList>
    </citation>
    <scope>NUCLEOTIDE SEQUENCE</scope>
    <source>
        <strain evidence="1">ZSDZ65</strain>
    </source>
</reference>
<organism evidence="1 2">
    <name type="scientific">Vibrio qingdaonensis</name>
    <dbReference type="NCBI Taxonomy" id="2829491"/>
    <lineage>
        <taxon>Bacteria</taxon>
        <taxon>Pseudomonadati</taxon>
        <taxon>Pseudomonadota</taxon>
        <taxon>Gammaproteobacteria</taxon>
        <taxon>Vibrionales</taxon>
        <taxon>Vibrionaceae</taxon>
        <taxon>Vibrio</taxon>
    </lineage>
</organism>
<evidence type="ECO:0000313" key="2">
    <source>
        <dbReference type="Proteomes" id="UP001155587"/>
    </source>
</evidence>
<keyword evidence="2" id="KW-1185">Reference proteome</keyword>
<dbReference type="RefSeq" id="WP_265677302.1">
    <property type="nucleotide sequence ID" value="NZ_JAKRRY010000045.1"/>
</dbReference>
<dbReference type="EMBL" id="JAKRRY010000045">
    <property type="protein sequence ID" value="MCW8348703.1"/>
    <property type="molecule type" value="Genomic_DNA"/>
</dbReference>
<name>A0A9X3CS72_9VIBR</name>
<dbReference type="AlphaFoldDB" id="A0A9X3CS72"/>
<proteinExistence type="predicted"/>
<evidence type="ECO:0000313" key="1">
    <source>
        <dbReference type="EMBL" id="MCW8348703.1"/>
    </source>
</evidence>
<comment type="caution">
    <text evidence="1">The sequence shown here is derived from an EMBL/GenBank/DDBJ whole genome shotgun (WGS) entry which is preliminary data.</text>
</comment>